<name>A0A345ZY77_9HYPH</name>
<feature type="region of interest" description="Disordered" evidence="1">
    <location>
        <begin position="15"/>
        <end position="47"/>
    </location>
</feature>
<keyword evidence="3" id="KW-1185">Reference proteome</keyword>
<gene>
    <name evidence="2" type="ORF">DW352_15885</name>
</gene>
<protein>
    <submittedName>
        <fullName evidence="2">Uncharacterized protein</fullName>
    </submittedName>
</protein>
<reference evidence="2 3" key="1">
    <citation type="submission" date="2018-07" db="EMBL/GenBank/DDBJ databases">
        <authorList>
            <person name="Quirk P.G."/>
            <person name="Krulwich T.A."/>
        </authorList>
    </citation>
    <scope>NUCLEOTIDE SEQUENCE [LARGE SCALE GENOMIC DNA]</scope>
    <source>
        <strain evidence="2 3">CC-BB4</strain>
    </source>
</reference>
<dbReference type="AlphaFoldDB" id="A0A345ZY77"/>
<dbReference type="EMBL" id="CP031417">
    <property type="protein sequence ID" value="AXK81874.1"/>
    <property type="molecule type" value="Genomic_DNA"/>
</dbReference>
<organism evidence="2 3">
    <name type="scientific">Pseudolabrys taiwanensis</name>
    <dbReference type="NCBI Taxonomy" id="331696"/>
    <lineage>
        <taxon>Bacteria</taxon>
        <taxon>Pseudomonadati</taxon>
        <taxon>Pseudomonadota</taxon>
        <taxon>Alphaproteobacteria</taxon>
        <taxon>Hyphomicrobiales</taxon>
        <taxon>Xanthobacteraceae</taxon>
        <taxon>Pseudolabrys</taxon>
    </lineage>
</organism>
<evidence type="ECO:0000313" key="3">
    <source>
        <dbReference type="Proteomes" id="UP000254889"/>
    </source>
</evidence>
<sequence length="77" mass="8320">MIWRHRLINRGSTGIGIGEPLRGAARNSSTINADTRRSRCDRGGPESLLNVETISSRSRGLISITSQSNAQPSIGCR</sequence>
<accession>A0A345ZY77</accession>
<feature type="compositionally biased region" description="Basic and acidic residues" evidence="1">
    <location>
        <begin position="34"/>
        <end position="44"/>
    </location>
</feature>
<dbReference type="KEGG" id="ptaw:DW352_15885"/>
<dbReference type="Proteomes" id="UP000254889">
    <property type="component" value="Chromosome"/>
</dbReference>
<proteinExistence type="predicted"/>
<evidence type="ECO:0000256" key="1">
    <source>
        <dbReference type="SAM" id="MobiDB-lite"/>
    </source>
</evidence>
<evidence type="ECO:0000313" key="2">
    <source>
        <dbReference type="EMBL" id="AXK81874.1"/>
    </source>
</evidence>